<dbReference type="PANTHER" id="PTHR15237:SF0">
    <property type="entry name" value="CELL CYCLE CHECKPOINT CONTROL PROTEIN"/>
    <property type="match status" value="1"/>
</dbReference>
<dbReference type="SUPFAM" id="SSF55979">
    <property type="entry name" value="DNA clamp"/>
    <property type="match status" value="1"/>
</dbReference>
<dbReference type="GO" id="GO:0006281">
    <property type="term" value="P:DNA repair"/>
    <property type="evidence" value="ECO:0007669"/>
    <property type="project" value="TreeGrafter"/>
</dbReference>
<gene>
    <name evidence="2" type="ORF">PVAND_000765</name>
</gene>
<comment type="caution">
    <text evidence="2">The sequence shown here is derived from an EMBL/GenBank/DDBJ whole genome shotgun (WGS) entry which is preliminary data.</text>
</comment>
<dbReference type="GO" id="GO:0000076">
    <property type="term" value="P:DNA replication checkpoint signaling"/>
    <property type="evidence" value="ECO:0007669"/>
    <property type="project" value="TreeGrafter"/>
</dbReference>
<dbReference type="GO" id="GO:0031573">
    <property type="term" value="P:mitotic intra-S DNA damage checkpoint signaling"/>
    <property type="evidence" value="ECO:0007669"/>
    <property type="project" value="TreeGrafter"/>
</dbReference>
<evidence type="ECO:0000313" key="2">
    <source>
        <dbReference type="EMBL" id="KAG5670506.1"/>
    </source>
</evidence>
<organism evidence="2 3">
    <name type="scientific">Polypedilum vanderplanki</name>
    <name type="common">Sleeping chironomid midge</name>
    <dbReference type="NCBI Taxonomy" id="319348"/>
    <lineage>
        <taxon>Eukaryota</taxon>
        <taxon>Metazoa</taxon>
        <taxon>Ecdysozoa</taxon>
        <taxon>Arthropoda</taxon>
        <taxon>Hexapoda</taxon>
        <taxon>Insecta</taxon>
        <taxon>Pterygota</taxon>
        <taxon>Neoptera</taxon>
        <taxon>Endopterygota</taxon>
        <taxon>Diptera</taxon>
        <taxon>Nematocera</taxon>
        <taxon>Chironomoidea</taxon>
        <taxon>Chironomidae</taxon>
        <taxon>Chironominae</taxon>
        <taxon>Polypedilum</taxon>
        <taxon>Polypedilum</taxon>
    </lineage>
</organism>
<dbReference type="Pfam" id="PF04139">
    <property type="entry name" value="Rad9"/>
    <property type="match status" value="1"/>
</dbReference>
<dbReference type="InterPro" id="IPR046938">
    <property type="entry name" value="DNA_clamp_sf"/>
</dbReference>
<evidence type="ECO:0000256" key="1">
    <source>
        <dbReference type="SAM" id="MobiDB-lite"/>
    </source>
</evidence>
<dbReference type="Gene3D" id="3.70.10.10">
    <property type="match status" value="1"/>
</dbReference>
<dbReference type="InterPro" id="IPR007268">
    <property type="entry name" value="Rad9/Ddc1"/>
</dbReference>
<dbReference type="Proteomes" id="UP001107558">
    <property type="component" value="Chromosome 3"/>
</dbReference>
<dbReference type="GO" id="GO:0071479">
    <property type="term" value="P:cellular response to ionizing radiation"/>
    <property type="evidence" value="ECO:0007669"/>
    <property type="project" value="TreeGrafter"/>
</dbReference>
<proteinExistence type="predicted"/>
<dbReference type="GO" id="GO:0030896">
    <property type="term" value="C:checkpoint clamp complex"/>
    <property type="evidence" value="ECO:0007669"/>
    <property type="project" value="InterPro"/>
</dbReference>
<dbReference type="PANTHER" id="PTHR15237">
    <property type="entry name" value="DNA REPAIR PROTEIN RAD9"/>
    <property type="match status" value="1"/>
</dbReference>
<dbReference type="AlphaFoldDB" id="A0A9J6BL63"/>
<feature type="compositionally biased region" description="Polar residues" evidence="1">
    <location>
        <begin position="344"/>
        <end position="360"/>
    </location>
</feature>
<feature type="compositionally biased region" description="Polar residues" evidence="1">
    <location>
        <begin position="368"/>
        <end position="394"/>
    </location>
</feature>
<reference evidence="2" key="1">
    <citation type="submission" date="2021-03" db="EMBL/GenBank/DDBJ databases">
        <title>Chromosome level genome of the anhydrobiotic midge Polypedilum vanderplanki.</title>
        <authorList>
            <person name="Yoshida Y."/>
            <person name="Kikawada T."/>
            <person name="Gusev O."/>
        </authorList>
    </citation>
    <scope>NUCLEOTIDE SEQUENCE</scope>
    <source>
        <strain evidence="2">NIAS01</strain>
        <tissue evidence="2">Whole body or cell culture</tissue>
    </source>
</reference>
<feature type="region of interest" description="Disordered" evidence="1">
    <location>
        <begin position="329"/>
        <end position="416"/>
    </location>
</feature>
<protein>
    <recommendedName>
        <fullName evidence="4">DNA repair protein rad9</fullName>
    </recommendedName>
</protein>
<dbReference type="OrthoDB" id="60092at2759"/>
<evidence type="ECO:0008006" key="4">
    <source>
        <dbReference type="Google" id="ProtNLM"/>
    </source>
</evidence>
<accession>A0A9J6BL63</accession>
<evidence type="ECO:0000313" key="3">
    <source>
        <dbReference type="Proteomes" id="UP001107558"/>
    </source>
</evidence>
<name>A0A9J6BL63_POLVA</name>
<keyword evidence="3" id="KW-1185">Reference proteome</keyword>
<sequence length="520" mass="59624">MRLIIIKEDLNVFTKIIKFLARVSPEIYLILNQNSMTLKAIDLSETIITFAKFKSSFFYGFEYDYIKKENWTDPECNPNIFLLSARCLLIALKQAKSFATCTFLFDNDQNPEKLVLEVEHSVGYKIRKQMYLLDIIDYSKGETSKYQIIDEIKNVYFSPSVIHNYINNLKKEMDELELVFTKNEFKIKNSAFEEETLKFNIKLDKNEFSSYNVINDEEISFVIKSNLFFQMIDFAKSLDDNKLNIYFTKASEPISTVLEMPKLTVNAVQSTINKEGGKYCRKKGTKVAKAPKPSLSTTRSFTSLLIEDFNFSEVTQHVNLIDENDQVELSNNNGGKFQFKVPTKPNTSKSNRTSTISKLPSSLPKLGQSASNSNILNPNPLISTSSIQKSNENNNNKRHSEDAQEKRRKRPSIENDPVVVNESFITSTRIGEQQENFTTVIDDDDIEMDASMLKSQQLRQSFTMSNNSPLSENMFFKNNKPSSTSTQQHKIRTHPVMSTKFLIPNNLEILCPGSDEEEDD</sequence>
<dbReference type="EMBL" id="JADBJN010000003">
    <property type="protein sequence ID" value="KAG5670506.1"/>
    <property type="molecule type" value="Genomic_DNA"/>
</dbReference>